<dbReference type="CDD" id="cd03802">
    <property type="entry name" value="GT4_AviGT4-like"/>
    <property type="match status" value="1"/>
</dbReference>
<dbReference type="PANTHER" id="PTHR12526">
    <property type="entry name" value="GLYCOSYLTRANSFERASE"/>
    <property type="match status" value="1"/>
</dbReference>
<name>A0A4R1K353_9GAMM</name>
<comment type="caution">
    <text evidence="3">The sequence shown here is derived from an EMBL/GenBank/DDBJ whole genome shotgun (WGS) entry which is preliminary data.</text>
</comment>
<dbReference type="SUPFAM" id="SSF53756">
    <property type="entry name" value="UDP-Glycosyltransferase/glycogen phosphorylase"/>
    <property type="match status" value="1"/>
</dbReference>
<keyword evidence="4" id="KW-1185">Reference proteome</keyword>
<dbReference type="InterPro" id="IPR028098">
    <property type="entry name" value="Glyco_trans_4-like_N"/>
</dbReference>
<accession>A0A4R1K353</accession>
<reference evidence="3 4" key="1">
    <citation type="submission" date="2019-03" db="EMBL/GenBank/DDBJ databases">
        <title>Genomic Encyclopedia of Type Strains, Phase IV (KMG-IV): sequencing the most valuable type-strain genomes for metagenomic binning, comparative biology and taxonomic classification.</title>
        <authorList>
            <person name="Goeker M."/>
        </authorList>
    </citation>
    <scope>NUCLEOTIDE SEQUENCE [LARGE SCALE GENOMIC DNA]</scope>
    <source>
        <strain evidence="3 4">DSM 18577</strain>
    </source>
</reference>
<proteinExistence type="predicted"/>
<feature type="domain" description="Glycosyl transferase family 1" evidence="1">
    <location>
        <begin position="172"/>
        <end position="301"/>
    </location>
</feature>
<dbReference type="Pfam" id="PF00534">
    <property type="entry name" value="Glycos_transf_1"/>
    <property type="match status" value="1"/>
</dbReference>
<dbReference type="Gene3D" id="3.40.50.2000">
    <property type="entry name" value="Glycogen Phosphorylase B"/>
    <property type="match status" value="2"/>
</dbReference>
<dbReference type="PANTHER" id="PTHR12526:SF595">
    <property type="entry name" value="BLL5217 PROTEIN"/>
    <property type="match status" value="1"/>
</dbReference>
<feature type="domain" description="Glycosyltransferase subfamily 4-like N-terminal" evidence="2">
    <location>
        <begin position="18"/>
        <end position="134"/>
    </location>
</feature>
<evidence type="ECO:0000313" key="3">
    <source>
        <dbReference type="EMBL" id="TCK58123.1"/>
    </source>
</evidence>
<dbReference type="InterPro" id="IPR001296">
    <property type="entry name" value="Glyco_trans_1"/>
</dbReference>
<evidence type="ECO:0000259" key="2">
    <source>
        <dbReference type="Pfam" id="PF13439"/>
    </source>
</evidence>
<evidence type="ECO:0000313" key="4">
    <source>
        <dbReference type="Proteomes" id="UP000295565"/>
    </source>
</evidence>
<dbReference type="RefSeq" id="WP_131912711.1">
    <property type="nucleotide sequence ID" value="NZ_OU594967.1"/>
</dbReference>
<dbReference type="AlphaFoldDB" id="A0A4R1K353"/>
<evidence type="ECO:0000259" key="1">
    <source>
        <dbReference type="Pfam" id="PF00534"/>
    </source>
</evidence>
<dbReference type="OrthoDB" id="6194329at2"/>
<keyword evidence="3" id="KW-0808">Transferase</keyword>
<dbReference type="Pfam" id="PF13439">
    <property type="entry name" value="Glyco_transf_4"/>
    <property type="match status" value="1"/>
</dbReference>
<organism evidence="3 4">
    <name type="scientific">Celerinatantimonas diazotrophica</name>
    <dbReference type="NCBI Taxonomy" id="412034"/>
    <lineage>
        <taxon>Bacteria</taxon>
        <taxon>Pseudomonadati</taxon>
        <taxon>Pseudomonadota</taxon>
        <taxon>Gammaproteobacteria</taxon>
        <taxon>Celerinatantimonadaceae</taxon>
        <taxon>Celerinatantimonas</taxon>
    </lineage>
</organism>
<gene>
    <name evidence="3" type="ORF">EV690_1831</name>
</gene>
<protein>
    <submittedName>
        <fullName evidence="3">Glycosyltransferase involved in cell wall biosynthesis</fullName>
    </submittedName>
</protein>
<dbReference type="GO" id="GO:1901135">
    <property type="term" value="P:carbohydrate derivative metabolic process"/>
    <property type="evidence" value="ECO:0007669"/>
    <property type="project" value="UniProtKB-ARBA"/>
</dbReference>
<dbReference type="Proteomes" id="UP000295565">
    <property type="component" value="Unassembled WGS sequence"/>
</dbReference>
<dbReference type="EMBL" id="SMGD01000012">
    <property type="protein sequence ID" value="TCK58123.1"/>
    <property type="molecule type" value="Genomic_DNA"/>
</dbReference>
<sequence>MKIAQVAPVYEAVPPLMYGGTERVVAQLSQALAEQGHQVTVFASADSQMANCEVVPVREHALRLDSNPLKSDIAAHLNEFEQLYDRRHEFDIIHFHTDLLHFPLFNDVADKTLTTIHGRLDLADLRRVYHRWRQYPLVSISNAQRRPLPFAHWAGTVYHGLSEQSYRFYAHNDGNYLVFLGRISPEKRPDRAIEIAKKVGIPLKIAAKIDAQDTQYFHQEIEPLLNDPLIEFVGEINDQQKSVMLGNALGLLFPIDWPEPFGLVMIEAMACGTPVVAWHCGSVPEVVDNGISGYIVDNMSDAILACEKLPQLNRTTVHDQFLCRFSADAMARSYVNLYKKQLDAAPNPLDTIKIAG</sequence>
<dbReference type="GO" id="GO:0016757">
    <property type="term" value="F:glycosyltransferase activity"/>
    <property type="evidence" value="ECO:0007669"/>
    <property type="project" value="InterPro"/>
</dbReference>